<evidence type="ECO:0000313" key="4">
    <source>
        <dbReference type="Proteomes" id="UP000185696"/>
    </source>
</evidence>
<dbReference type="Gene3D" id="2.80.10.50">
    <property type="match status" value="1"/>
</dbReference>
<protein>
    <recommendedName>
        <fullName evidence="2">Ricin B lectin domain-containing protein</fullName>
    </recommendedName>
</protein>
<feature type="domain" description="Ricin B lectin" evidence="2">
    <location>
        <begin position="7"/>
        <end position="106"/>
    </location>
</feature>
<evidence type="ECO:0000313" key="3">
    <source>
        <dbReference type="EMBL" id="OLF07476.1"/>
    </source>
</evidence>
<dbReference type="InterPro" id="IPR035992">
    <property type="entry name" value="Ricin_B-like_lectins"/>
</dbReference>
<sequence>MSASPSRKSETCTTANASHTSPGEELTLSTCGESPFTLWMVEPGYVGEIRSRITGECLEDIDTSNDWDNVVMHPCSGSPRQLWGMSPDSVLVQNLDSGQYLKANHQRIVYAGDLEHYYPQWNITG</sequence>
<dbReference type="OrthoDB" id="177947at2"/>
<dbReference type="Proteomes" id="UP000185696">
    <property type="component" value="Unassembled WGS sequence"/>
</dbReference>
<evidence type="ECO:0000256" key="1">
    <source>
        <dbReference type="SAM" id="MobiDB-lite"/>
    </source>
</evidence>
<accession>A0A7Z0WHM7</accession>
<feature type="region of interest" description="Disordered" evidence="1">
    <location>
        <begin position="1"/>
        <end position="29"/>
    </location>
</feature>
<reference evidence="3 4" key="1">
    <citation type="submission" date="2016-12" db="EMBL/GenBank/DDBJ databases">
        <title>The draft genome sequence of Actinophytocola xinjiangensis.</title>
        <authorList>
            <person name="Wang W."/>
            <person name="Yuan L."/>
        </authorList>
    </citation>
    <scope>NUCLEOTIDE SEQUENCE [LARGE SCALE GENOMIC DNA]</scope>
    <source>
        <strain evidence="3 4">CGMCC 4.4663</strain>
    </source>
</reference>
<dbReference type="EMBL" id="MSIF01000015">
    <property type="protein sequence ID" value="OLF07476.1"/>
    <property type="molecule type" value="Genomic_DNA"/>
</dbReference>
<gene>
    <name evidence="3" type="ORF">BLA60_26445</name>
</gene>
<dbReference type="PROSITE" id="PS50231">
    <property type="entry name" value="RICIN_B_LECTIN"/>
    <property type="match status" value="1"/>
</dbReference>
<dbReference type="SUPFAM" id="SSF50370">
    <property type="entry name" value="Ricin B-like lectins"/>
    <property type="match status" value="1"/>
</dbReference>
<keyword evidence="4" id="KW-1185">Reference proteome</keyword>
<organism evidence="3 4">
    <name type="scientific">Actinophytocola xinjiangensis</name>
    <dbReference type="NCBI Taxonomy" id="485602"/>
    <lineage>
        <taxon>Bacteria</taxon>
        <taxon>Bacillati</taxon>
        <taxon>Actinomycetota</taxon>
        <taxon>Actinomycetes</taxon>
        <taxon>Pseudonocardiales</taxon>
        <taxon>Pseudonocardiaceae</taxon>
    </lineage>
</organism>
<comment type="caution">
    <text evidence="3">The sequence shown here is derived from an EMBL/GenBank/DDBJ whole genome shotgun (WGS) entry which is preliminary data.</text>
</comment>
<dbReference type="InterPro" id="IPR000772">
    <property type="entry name" value="Ricin_B_lectin"/>
</dbReference>
<dbReference type="Pfam" id="PF00652">
    <property type="entry name" value="Ricin_B_lectin"/>
    <property type="match status" value="1"/>
</dbReference>
<dbReference type="RefSeq" id="WP_075135716.1">
    <property type="nucleotide sequence ID" value="NZ_MSIF01000015.1"/>
</dbReference>
<evidence type="ECO:0000259" key="2">
    <source>
        <dbReference type="Pfam" id="PF00652"/>
    </source>
</evidence>
<dbReference type="AlphaFoldDB" id="A0A7Z0WHM7"/>
<name>A0A7Z0WHM7_9PSEU</name>
<proteinExistence type="predicted"/>